<organism evidence="4 5">
    <name type="scientific">Callosobruchus maculatus</name>
    <name type="common">Southern cowpea weevil</name>
    <name type="synonym">Pulse bruchid</name>
    <dbReference type="NCBI Taxonomy" id="64391"/>
    <lineage>
        <taxon>Eukaryota</taxon>
        <taxon>Metazoa</taxon>
        <taxon>Ecdysozoa</taxon>
        <taxon>Arthropoda</taxon>
        <taxon>Hexapoda</taxon>
        <taxon>Insecta</taxon>
        <taxon>Pterygota</taxon>
        <taxon>Neoptera</taxon>
        <taxon>Endopterygota</taxon>
        <taxon>Coleoptera</taxon>
        <taxon>Polyphaga</taxon>
        <taxon>Cucujiformia</taxon>
        <taxon>Chrysomeloidea</taxon>
        <taxon>Chrysomelidae</taxon>
        <taxon>Bruchinae</taxon>
        <taxon>Bruchini</taxon>
        <taxon>Callosobruchus</taxon>
    </lineage>
</organism>
<dbReference type="InterPro" id="IPR004947">
    <property type="entry name" value="DNase_II"/>
</dbReference>
<accession>A0A653DI18</accession>
<dbReference type="Pfam" id="PF03265">
    <property type="entry name" value="DNase_II"/>
    <property type="match status" value="1"/>
</dbReference>
<reference evidence="4 5" key="1">
    <citation type="submission" date="2019-01" db="EMBL/GenBank/DDBJ databases">
        <authorList>
            <person name="Sayadi A."/>
        </authorList>
    </citation>
    <scope>NUCLEOTIDE SEQUENCE [LARGE SCALE GENOMIC DNA]</scope>
</reference>
<evidence type="ECO:0000256" key="2">
    <source>
        <dbReference type="ARBA" id="ARBA00022801"/>
    </source>
</evidence>
<keyword evidence="5" id="KW-1185">Reference proteome</keyword>
<name>A0A653DI18_CALMS</name>
<evidence type="ECO:0000313" key="5">
    <source>
        <dbReference type="Proteomes" id="UP000410492"/>
    </source>
</evidence>
<gene>
    <name evidence="4" type="ORF">CALMAC_LOCUS17305</name>
</gene>
<comment type="similarity">
    <text evidence="1">Belongs to the DNase II family.</text>
</comment>
<dbReference type="CDD" id="cd09121">
    <property type="entry name" value="PLDc_DNaseII_2"/>
    <property type="match status" value="1"/>
</dbReference>
<dbReference type="PANTHER" id="PTHR10858">
    <property type="entry name" value="DEOXYRIBONUCLEASE II"/>
    <property type="match status" value="1"/>
</dbReference>
<dbReference type="Proteomes" id="UP000410492">
    <property type="component" value="Unassembled WGS sequence"/>
</dbReference>
<dbReference type="PANTHER" id="PTHR10858:SF23">
    <property type="entry name" value="DEOXYRIBONUCLEASE II"/>
    <property type="match status" value="1"/>
</dbReference>
<dbReference type="AlphaFoldDB" id="A0A653DI18"/>
<sequence>MWSVVIILIVLSTLHITFATQCRNENDEPVDWFYAYKLPTIKHHSSNILLKNGVAYAFMTSEDHSDWRFSNVSINSTDSIIGKTLKGLYETENELFYVLYNDQPPQRRSSEDKGHNKGVILAENQVGFWLIHSVPHFPDIQDKAYTFPRTGTVFGQSFLCITLDLKNLDIVGIQLQYNKPYIYNTNILAALKSALPNLVAAASNKTVSNPPWFHLANISSNDGISFLSFAKSKDFNKDLYEDLVAPSLQSNLMVETWADGPGRLRSDCSKQFKVLNIKSIEINVTEALFTTTEDHSKWAVSSDNKNWICVGDINRAEHQKTRGGGTVCLNNKAVAVNYRKSVQTIEECEKF</sequence>
<dbReference type="GO" id="GO:0004531">
    <property type="term" value="F:deoxyribonuclease II activity"/>
    <property type="evidence" value="ECO:0007669"/>
    <property type="project" value="InterPro"/>
</dbReference>
<dbReference type="CDD" id="cd09120">
    <property type="entry name" value="PLDc_DNaseII_1"/>
    <property type="match status" value="1"/>
</dbReference>
<keyword evidence="2" id="KW-0378">Hydrolase</keyword>
<evidence type="ECO:0000256" key="1">
    <source>
        <dbReference type="ARBA" id="ARBA00007527"/>
    </source>
</evidence>
<feature type="signal peptide" evidence="3">
    <location>
        <begin position="1"/>
        <end position="19"/>
    </location>
</feature>
<feature type="chain" id="PRO_5024939954" evidence="3">
    <location>
        <begin position="20"/>
        <end position="351"/>
    </location>
</feature>
<proteinExistence type="inferred from homology"/>
<dbReference type="GO" id="GO:0006309">
    <property type="term" value="P:apoptotic DNA fragmentation"/>
    <property type="evidence" value="ECO:0007669"/>
    <property type="project" value="TreeGrafter"/>
</dbReference>
<keyword evidence="3" id="KW-0732">Signal</keyword>
<evidence type="ECO:0000256" key="3">
    <source>
        <dbReference type="SAM" id="SignalP"/>
    </source>
</evidence>
<dbReference type="EMBL" id="CAACVG010011928">
    <property type="protein sequence ID" value="VEN59182.1"/>
    <property type="molecule type" value="Genomic_DNA"/>
</dbReference>
<protein>
    <submittedName>
        <fullName evidence="4">Uncharacterized protein</fullName>
    </submittedName>
</protein>
<evidence type="ECO:0000313" key="4">
    <source>
        <dbReference type="EMBL" id="VEN59182.1"/>
    </source>
</evidence>
<dbReference type="OrthoDB" id="10261598at2759"/>